<evidence type="ECO:0000256" key="3">
    <source>
        <dbReference type="ARBA" id="ARBA00023163"/>
    </source>
</evidence>
<dbReference type="AlphaFoldDB" id="X0WXX3"/>
<feature type="non-terminal residue" evidence="6">
    <location>
        <position position="1"/>
    </location>
</feature>
<dbReference type="SMART" id="SM00100">
    <property type="entry name" value="cNMP"/>
    <property type="match status" value="1"/>
</dbReference>
<evidence type="ECO:0000256" key="2">
    <source>
        <dbReference type="ARBA" id="ARBA00023125"/>
    </source>
</evidence>
<keyword evidence="3" id="KW-0804">Transcription</keyword>
<evidence type="ECO:0000256" key="1">
    <source>
        <dbReference type="ARBA" id="ARBA00023015"/>
    </source>
</evidence>
<dbReference type="Pfam" id="PF13545">
    <property type="entry name" value="HTH_Crp_2"/>
    <property type="match status" value="1"/>
</dbReference>
<proteinExistence type="predicted"/>
<gene>
    <name evidence="6" type="ORF">S01H1_68878</name>
</gene>
<evidence type="ECO:0008006" key="7">
    <source>
        <dbReference type="Google" id="ProtNLM"/>
    </source>
</evidence>
<dbReference type="SUPFAM" id="SSF46785">
    <property type="entry name" value="Winged helix' DNA-binding domain"/>
    <property type="match status" value="1"/>
</dbReference>
<evidence type="ECO:0000259" key="4">
    <source>
        <dbReference type="PROSITE" id="PS50042"/>
    </source>
</evidence>
<dbReference type="SMART" id="SM00419">
    <property type="entry name" value="HTH_CRP"/>
    <property type="match status" value="1"/>
</dbReference>
<dbReference type="InterPro" id="IPR014710">
    <property type="entry name" value="RmlC-like_jellyroll"/>
</dbReference>
<comment type="caution">
    <text evidence="6">The sequence shown here is derived from an EMBL/GenBank/DDBJ whole genome shotgun (WGS) entry which is preliminary data.</text>
</comment>
<dbReference type="GO" id="GO:0005829">
    <property type="term" value="C:cytosol"/>
    <property type="evidence" value="ECO:0007669"/>
    <property type="project" value="TreeGrafter"/>
</dbReference>
<dbReference type="InterPro" id="IPR012318">
    <property type="entry name" value="HTH_CRP"/>
</dbReference>
<dbReference type="InterPro" id="IPR050397">
    <property type="entry name" value="Env_Response_Regulators"/>
</dbReference>
<organism evidence="6">
    <name type="scientific">marine sediment metagenome</name>
    <dbReference type="NCBI Taxonomy" id="412755"/>
    <lineage>
        <taxon>unclassified sequences</taxon>
        <taxon>metagenomes</taxon>
        <taxon>ecological metagenomes</taxon>
    </lineage>
</organism>
<evidence type="ECO:0000259" key="5">
    <source>
        <dbReference type="PROSITE" id="PS51063"/>
    </source>
</evidence>
<dbReference type="PANTHER" id="PTHR24567">
    <property type="entry name" value="CRP FAMILY TRANSCRIPTIONAL REGULATORY PROTEIN"/>
    <property type="match status" value="1"/>
</dbReference>
<dbReference type="Pfam" id="PF00027">
    <property type="entry name" value="cNMP_binding"/>
    <property type="match status" value="1"/>
</dbReference>
<dbReference type="PROSITE" id="PS50042">
    <property type="entry name" value="CNMP_BINDING_3"/>
    <property type="match status" value="1"/>
</dbReference>
<dbReference type="InterPro" id="IPR036390">
    <property type="entry name" value="WH_DNA-bd_sf"/>
</dbReference>
<dbReference type="PROSITE" id="PS51063">
    <property type="entry name" value="HTH_CRP_2"/>
    <property type="match status" value="1"/>
</dbReference>
<dbReference type="PRINTS" id="PR00034">
    <property type="entry name" value="HTHCRP"/>
</dbReference>
<reference evidence="6" key="1">
    <citation type="journal article" date="2014" name="Front. Microbiol.">
        <title>High frequency of phylogenetically diverse reductive dehalogenase-homologous genes in deep subseafloor sedimentary metagenomes.</title>
        <authorList>
            <person name="Kawai M."/>
            <person name="Futagami T."/>
            <person name="Toyoda A."/>
            <person name="Takaki Y."/>
            <person name="Nishi S."/>
            <person name="Hori S."/>
            <person name="Arai W."/>
            <person name="Tsubouchi T."/>
            <person name="Morono Y."/>
            <person name="Uchiyama I."/>
            <person name="Ito T."/>
            <person name="Fujiyama A."/>
            <person name="Inagaki F."/>
            <person name="Takami H."/>
        </authorList>
    </citation>
    <scope>NUCLEOTIDE SEQUENCE</scope>
    <source>
        <strain evidence="6">Expedition CK06-06</strain>
    </source>
</reference>
<dbReference type="GO" id="GO:0003700">
    <property type="term" value="F:DNA-binding transcription factor activity"/>
    <property type="evidence" value="ECO:0007669"/>
    <property type="project" value="TreeGrafter"/>
</dbReference>
<dbReference type="EMBL" id="BARS01045692">
    <property type="protein sequence ID" value="GAG35555.1"/>
    <property type="molecule type" value="Genomic_DNA"/>
</dbReference>
<sequence>IVTDQIYRRGQIIFSEGDEGVGFYVTVSGRVKVFKLSPEGKEQILHILGPGEPFGEVPVFAGQQFPANAEAMEKSRILFFPRDAFAGLISKNPSLAMNMLAVLSRRLRRFTIMIDDLSLKEVPGRLAAYLLYLSEESKGSSELELNITKTQLASLLGTIPETLSRILGKMSGQGLIRSEGPRIHILNREELEDLAESARKL</sequence>
<keyword evidence="2" id="KW-0238">DNA-binding</keyword>
<dbReference type="GO" id="GO:0003677">
    <property type="term" value="F:DNA binding"/>
    <property type="evidence" value="ECO:0007669"/>
    <property type="project" value="UniProtKB-KW"/>
</dbReference>
<protein>
    <recommendedName>
        <fullName evidence="7">Crp/Fnr family transcriptional regulator</fullName>
    </recommendedName>
</protein>
<dbReference type="InterPro" id="IPR000595">
    <property type="entry name" value="cNMP-bd_dom"/>
</dbReference>
<dbReference type="InterPro" id="IPR018490">
    <property type="entry name" value="cNMP-bd_dom_sf"/>
</dbReference>
<accession>X0WXX3</accession>
<dbReference type="SUPFAM" id="SSF51206">
    <property type="entry name" value="cAMP-binding domain-like"/>
    <property type="match status" value="1"/>
</dbReference>
<dbReference type="Gene3D" id="2.60.120.10">
    <property type="entry name" value="Jelly Rolls"/>
    <property type="match status" value="1"/>
</dbReference>
<feature type="domain" description="HTH crp-type" evidence="5">
    <location>
        <begin position="120"/>
        <end position="189"/>
    </location>
</feature>
<dbReference type="CDD" id="cd00038">
    <property type="entry name" value="CAP_ED"/>
    <property type="match status" value="1"/>
</dbReference>
<name>X0WXX3_9ZZZZ</name>
<feature type="domain" description="Cyclic nucleotide-binding" evidence="4">
    <location>
        <begin position="1"/>
        <end position="106"/>
    </location>
</feature>
<dbReference type="PANTHER" id="PTHR24567:SF68">
    <property type="entry name" value="DNA-BINDING TRANSCRIPTIONAL DUAL REGULATOR CRP"/>
    <property type="match status" value="1"/>
</dbReference>
<evidence type="ECO:0000313" key="6">
    <source>
        <dbReference type="EMBL" id="GAG35555.1"/>
    </source>
</evidence>
<keyword evidence="1" id="KW-0805">Transcription regulation</keyword>